<name>A0A2V1AX50_9ASCO</name>
<evidence type="ECO:0000313" key="2">
    <source>
        <dbReference type="Proteomes" id="UP000244309"/>
    </source>
</evidence>
<dbReference type="AlphaFoldDB" id="A0A2V1AX50"/>
<accession>A0A2V1AX50</accession>
<gene>
    <name evidence="1" type="ORF">CXQ85_004994</name>
</gene>
<proteinExistence type="predicted"/>
<sequence>MDTSTYQDLSGRLARLELQTGQRDQSGLSLAAQVSNLQGKVESLYRSNAELQTLERIIETVRDPKKHIPEIKNRNVDVSETEKQELLLAKFPAIREAYANLAELSTLDIPAISAEAVDKVDLASVKAREDAIEKIMKAYHMMVVKNSIVFEKYMALMERENEFWVDVEKKFNSMRMRLDGLENKEIMDRRV</sequence>
<dbReference type="VEuPathDB" id="FungiDB:CXQ85_004994"/>
<dbReference type="RefSeq" id="XP_025343365.1">
    <property type="nucleotide sequence ID" value="XM_025488598.1"/>
</dbReference>
<comment type="caution">
    <text evidence="1">The sequence shown here is derived from an EMBL/GenBank/DDBJ whole genome shotgun (WGS) entry which is preliminary data.</text>
</comment>
<protein>
    <submittedName>
        <fullName evidence="1">Uncharacterized protein</fullName>
    </submittedName>
</protein>
<reference evidence="1 2" key="1">
    <citation type="submission" date="2017-12" db="EMBL/GenBank/DDBJ databases">
        <title>Genome Sequence of a Multidrug-Resistant Candida haemulonii Isolate from a Patient with Chronic Leg Ulcers in Israel.</title>
        <authorList>
            <person name="Chow N.A."/>
            <person name="Gade L."/>
            <person name="Batra D."/>
            <person name="Rowe L.A."/>
            <person name="Ben-Ami R."/>
            <person name="Loparev V.N."/>
            <person name="Litvintseva A.P."/>
        </authorList>
    </citation>
    <scope>NUCLEOTIDE SEQUENCE [LARGE SCALE GENOMIC DNA]</scope>
    <source>
        <strain evidence="1 2">B11899</strain>
    </source>
</reference>
<dbReference type="OrthoDB" id="4084909at2759"/>
<evidence type="ECO:0000313" key="1">
    <source>
        <dbReference type="EMBL" id="PVH22425.1"/>
    </source>
</evidence>
<keyword evidence="2" id="KW-1185">Reference proteome</keyword>
<dbReference type="Proteomes" id="UP000244309">
    <property type="component" value="Unassembled WGS sequence"/>
</dbReference>
<organism evidence="1 2">
    <name type="scientific">Candidozyma haemuli</name>
    <dbReference type="NCBI Taxonomy" id="45357"/>
    <lineage>
        <taxon>Eukaryota</taxon>
        <taxon>Fungi</taxon>
        <taxon>Dikarya</taxon>
        <taxon>Ascomycota</taxon>
        <taxon>Saccharomycotina</taxon>
        <taxon>Pichiomycetes</taxon>
        <taxon>Metschnikowiaceae</taxon>
        <taxon>Candidozyma</taxon>
    </lineage>
</organism>
<dbReference type="GeneID" id="37010324"/>
<dbReference type="EMBL" id="PKFO01000008">
    <property type="protein sequence ID" value="PVH22425.1"/>
    <property type="molecule type" value="Genomic_DNA"/>
</dbReference>